<dbReference type="KEGG" id="ccro:CMC5_041640"/>
<protein>
    <submittedName>
        <fullName evidence="1">Uncharacterized protein</fullName>
    </submittedName>
</protein>
<name>A0A0K1EGL5_CHOCO</name>
<dbReference type="AlphaFoldDB" id="A0A0K1EGL5"/>
<gene>
    <name evidence="1" type="ORF">CMC5_041640</name>
</gene>
<organism evidence="1 2">
    <name type="scientific">Chondromyces crocatus</name>
    <dbReference type="NCBI Taxonomy" id="52"/>
    <lineage>
        <taxon>Bacteria</taxon>
        <taxon>Pseudomonadati</taxon>
        <taxon>Myxococcota</taxon>
        <taxon>Polyangia</taxon>
        <taxon>Polyangiales</taxon>
        <taxon>Polyangiaceae</taxon>
        <taxon>Chondromyces</taxon>
    </lineage>
</organism>
<keyword evidence="2" id="KW-1185">Reference proteome</keyword>
<reference evidence="1 2" key="1">
    <citation type="submission" date="2015-07" db="EMBL/GenBank/DDBJ databases">
        <title>Genome analysis of myxobacterium Chondromyces crocatus Cm c5 reveals a high potential for natural compound synthesis and the genetic basis for the loss of fruiting body formation.</title>
        <authorList>
            <person name="Zaburannyi N."/>
            <person name="Bunk B."/>
            <person name="Maier J."/>
            <person name="Overmann J."/>
            <person name="Mueller R."/>
        </authorList>
    </citation>
    <scope>NUCLEOTIDE SEQUENCE [LARGE SCALE GENOMIC DNA]</scope>
    <source>
        <strain evidence="1 2">Cm c5</strain>
    </source>
</reference>
<dbReference type="PATRIC" id="fig|52.7.peg.4582"/>
<dbReference type="EMBL" id="CP012159">
    <property type="protein sequence ID" value="AKT40011.1"/>
    <property type="molecule type" value="Genomic_DNA"/>
</dbReference>
<dbReference type="STRING" id="52.CMC5_041640"/>
<accession>A0A0K1EGL5</accession>
<dbReference type="Pfam" id="PF14559">
    <property type="entry name" value="TPR_19"/>
    <property type="match status" value="1"/>
</dbReference>
<dbReference type="Proteomes" id="UP000067626">
    <property type="component" value="Chromosome"/>
</dbReference>
<evidence type="ECO:0000313" key="1">
    <source>
        <dbReference type="EMBL" id="AKT40011.1"/>
    </source>
</evidence>
<sequence>MDSTTVASTPVCTMSWHEHPEGRAGFLRELLVDWSHLNAQVERAWSPALVGRQMKCSALAWLLTCAQEGLRPSVLAAALRLEIWPSRVILAELAHVRDPFTHRTSVRAVLPLLEAHALDELLLTADITHPRAYPVPELVARLVAEGRWDDAVAWALAPDLDGQRLDQVGPLFVAAPAVHRERVRDAVRSLVEALDGEEGVDALDPDEVEERIEILLAAARVLEGEERHALLARASAGLEAMDDAALQREPGEPDLRAKLAEALFAANQPEEARAWLARAGEHLAGDRAAPGTVEHLRKEVESGDPTTARAAAARLFDLFVAAASPDDGANDRAASVRLVWRVIAIGKAAAYLGPERCHQALARVWALTLSPPQPLSGWDLGGALIALLRAAEEPQRSHLAAKLCEHALRHPEMFPPLCEFSGWEEVYSTAEQRAYLQHLLRRCRLSKPAPLVRALLQCSAGCDALLRLRAGEAALHVARLHEAHELVPEVAAAVPSLWTACVAHLDAVHRPPIAVWAELLASVPPEQATALAQRLMDLRHDEIATSVFAPSFLSALPLEEAERHIDRFSEGSRRMLPLGRLPEPLSLRVFRHRRDALRGREDHQQRLAQLLVDAIPLRHHACVAHERAALFSWVGEQLASAPDESARAETEHAIWLLCHPLSLISDLADLDAFRASILARGSARLLRTLNGRYLTLKAPEQVDWRGGPDEFESPVWRALGMARTREELRAALALDPGVVGYPWVAERVLERGLGAAFAELATEQPRADERVRIWRSIWASLDSPTRHALWPALRSALDTCREEKRLERFALLPWLTAPQAQSEWIAEQSMQCTERYFELTPAFTGPLSAWTEHTQALLEIVAQCFPEEPTGG</sequence>
<evidence type="ECO:0000313" key="2">
    <source>
        <dbReference type="Proteomes" id="UP000067626"/>
    </source>
</evidence>
<proteinExistence type="predicted"/>